<feature type="region of interest" description="Disordered" evidence="1">
    <location>
        <begin position="458"/>
        <end position="478"/>
    </location>
</feature>
<accession>R0LD87</accession>
<feature type="compositionally biased region" description="Polar residues" evidence="1">
    <location>
        <begin position="370"/>
        <end position="380"/>
    </location>
</feature>
<sequence>MQNNCKSLYTAASPRRAFRLVFWPLCRHEGLVLLPLLSDTVTNVDGRWKESFCYLEKAPELKQTEDPVATPCTTGYEWTREEYVAASKENEVVIHNLFVGRTRSIPSSKTDFQGPQHWGVESNQKVMRTSTPVCSEAFKVQSQDPRKWAAPHMAPEAMWGLLQRAEPGNAHSAYLDFKFLSLTLGIYSRVVTAASLKMLPWAADPMALSVSQAQVTAESRLPGVMPLTCCSLEAIRVNAQKEGCQNTADPLWLLWLIEVLLGFDFWESFSSPTVIVNHSDLHHFHNRREGQALPVQPKAQAMIAPGALRKHQHSDHQHTDTQHNAYHPAQRHVSQGAGSMFRNLGEGRAYAEEEGAGPSRPCSLDEIQEPTESAQEQKFTSGDEEEPLSKLFVNSPSISSAATLQVFISGRTAQSTGRLWGMQTGLVWLVDDQQLLHLSSSHCRRKLFSYNQTMQLKQETSPHKPFLRSTSRLGQDHR</sequence>
<name>R0LD87_ANAPL</name>
<gene>
    <name evidence="2" type="ORF">Anapl_07170</name>
</gene>
<keyword evidence="3" id="KW-1185">Reference proteome</keyword>
<protein>
    <submittedName>
        <fullName evidence="2">Uncharacterized protein</fullName>
    </submittedName>
</protein>
<reference evidence="3" key="1">
    <citation type="journal article" date="2013" name="Nat. Genet.">
        <title>The duck genome and transcriptome provide insight into an avian influenza virus reservoir species.</title>
        <authorList>
            <person name="Huang Y."/>
            <person name="Li Y."/>
            <person name="Burt D.W."/>
            <person name="Chen H."/>
            <person name="Zhang Y."/>
            <person name="Qian W."/>
            <person name="Kim H."/>
            <person name="Gan S."/>
            <person name="Zhao Y."/>
            <person name="Li J."/>
            <person name="Yi K."/>
            <person name="Feng H."/>
            <person name="Zhu P."/>
            <person name="Li B."/>
            <person name="Liu Q."/>
            <person name="Fairley S."/>
            <person name="Magor K.E."/>
            <person name="Du Z."/>
            <person name="Hu X."/>
            <person name="Goodman L."/>
            <person name="Tafer H."/>
            <person name="Vignal A."/>
            <person name="Lee T."/>
            <person name="Kim K.W."/>
            <person name="Sheng Z."/>
            <person name="An Y."/>
            <person name="Searle S."/>
            <person name="Herrero J."/>
            <person name="Groenen M.A."/>
            <person name="Crooijmans R.P."/>
            <person name="Faraut T."/>
            <person name="Cai Q."/>
            <person name="Webster R.G."/>
            <person name="Aldridge J.R."/>
            <person name="Warren W.C."/>
            <person name="Bartschat S."/>
            <person name="Kehr S."/>
            <person name="Marz M."/>
            <person name="Stadler P.F."/>
            <person name="Smith J."/>
            <person name="Kraus R.H."/>
            <person name="Zhao Y."/>
            <person name="Ren L."/>
            <person name="Fei J."/>
            <person name="Morisson M."/>
            <person name="Kaiser P."/>
            <person name="Griffin D.K."/>
            <person name="Rao M."/>
            <person name="Pitel F."/>
            <person name="Wang J."/>
            <person name="Li N."/>
        </authorList>
    </citation>
    <scope>NUCLEOTIDE SEQUENCE [LARGE SCALE GENOMIC DNA]</scope>
</reference>
<dbReference type="EMBL" id="KB743323">
    <property type="protein sequence ID" value="EOA99444.1"/>
    <property type="molecule type" value="Genomic_DNA"/>
</dbReference>
<proteinExistence type="predicted"/>
<evidence type="ECO:0000313" key="2">
    <source>
        <dbReference type="EMBL" id="EOA99444.1"/>
    </source>
</evidence>
<dbReference type="Proteomes" id="UP000296049">
    <property type="component" value="Unassembled WGS sequence"/>
</dbReference>
<feature type="region of interest" description="Disordered" evidence="1">
    <location>
        <begin position="350"/>
        <end position="386"/>
    </location>
</feature>
<evidence type="ECO:0000256" key="1">
    <source>
        <dbReference type="SAM" id="MobiDB-lite"/>
    </source>
</evidence>
<organism evidence="2 3">
    <name type="scientific">Anas platyrhynchos</name>
    <name type="common">Mallard</name>
    <name type="synonym">Anas boschas</name>
    <dbReference type="NCBI Taxonomy" id="8839"/>
    <lineage>
        <taxon>Eukaryota</taxon>
        <taxon>Metazoa</taxon>
        <taxon>Chordata</taxon>
        <taxon>Craniata</taxon>
        <taxon>Vertebrata</taxon>
        <taxon>Euteleostomi</taxon>
        <taxon>Archelosauria</taxon>
        <taxon>Archosauria</taxon>
        <taxon>Dinosauria</taxon>
        <taxon>Saurischia</taxon>
        <taxon>Theropoda</taxon>
        <taxon>Coelurosauria</taxon>
        <taxon>Aves</taxon>
        <taxon>Neognathae</taxon>
        <taxon>Galloanserae</taxon>
        <taxon>Anseriformes</taxon>
        <taxon>Anatidae</taxon>
        <taxon>Anatinae</taxon>
        <taxon>Anas</taxon>
    </lineage>
</organism>
<dbReference type="AlphaFoldDB" id="R0LD87"/>
<evidence type="ECO:0000313" key="3">
    <source>
        <dbReference type="Proteomes" id="UP000296049"/>
    </source>
</evidence>
<feature type="compositionally biased region" description="Polar residues" evidence="1">
    <location>
        <begin position="468"/>
        <end position="478"/>
    </location>
</feature>